<accession>A0A7G2IK80</accession>
<sequence length="48" mass="5323">MCCHPSFRWQLPLVVRQNLKSPGGGKILFVTKGVSDTTLAKRFISAFS</sequence>
<comment type="caution">
    <text evidence="1">The sequence shown here is derived from an EMBL/GenBank/DDBJ whole genome shotgun (WGS) entry which is preliminary data.</text>
</comment>
<evidence type="ECO:0000313" key="1">
    <source>
        <dbReference type="EMBL" id="CDL37380.1"/>
    </source>
</evidence>
<dbReference type="EMBL" id="CBWP010000026">
    <property type="protein sequence ID" value="CDL37380.1"/>
    <property type="molecule type" value="Genomic_DNA"/>
</dbReference>
<organism evidence="1 2">
    <name type="scientific">Citrobacter freundii</name>
    <dbReference type="NCBI Taxonomy" id="546"/>
    <lineage>
        <taxon>Bacteria</taxon>
        <taxon>Pseudomonadati</taxon>
        <taxon>Pseudomonadota</taxon>
        <taxon>Gammaproteobacteria</taxon>
        <taxon>Enterobacterales</taxon>
        <taxon>Enterobacteriaceae</taxon>
        <taxon>Citrobacter</taxon>
        <taxon>Citrobacter freundii complex</taxon>
    </lineage>
</organism>
<evidence type="ECO:0000313" key="2">
    <source>
        <dbReference type="Proteomes" id="UP000019194"/>
    </source>
</evidence>
<dbReference type="AlphaFoldDB" id="A0A7G2IK80"/>
<dbReference type="Proteomes" id="UP000019194">
    <property type="component" value="Unassembled WGS sequence"/>
</dbReference>
<protein>
    <submittedName>
        <fullName evidence="1">Uncharacterized protein</fullName>
    </submittedName>
</protein>
<name>A0A7G2IK80_CITFR</name>
<proteinExistence type="predicted"/>
<reference evidence="1 2" key="1">
    <citation type="submission" date="2013-10" db="EMBL/GenBank/DDBJ databases">
        <title>Antibiotic resistance diversity of beta-lactamase producers in the General Hospital Vienna.</title>
        <authorList>
            <person name="Barisic I."/>
            <person name="Mitteregger D."/>
            <person name="Hirschl A.M."/>
            <person name="Noehammer C."/>
            <person name="Wiesinger-Mayr H."/>
        </authorList>
    </citation>
    <scope>NUCLEOTIDE SEQUENCE [LARGE SCALE GENOMIC DNA]</scope>
    <source>
        <strain evidence="1 2">ISC11</strain>
    </source>
</reference>